<name>A0A2K8L075_MARES</name>
<evidence type="ECO:0000313" key="3">
    <source>
        <dbReference type="Proteomes" id="UP000231701"/>
    </source>
</evidence>
<dbReference type="PROSITE" id="PS50905">
    <property type="entry name" value="FERRITIN_LIKE"/>
    <property type="match status" value="1"/>
</dbReference>
<sequence length="235" mass="26720">MVYDSASMEDTMHRTAACTLFIAALLFAITGNTHLLQAAENPAKQYRETLAVMQMLYGIEVRAAHRFQIFSDRAVEEGHGNIAHLFKAISISEHIHASHFKELIESVGERTATIDLSSIRAGSTDENLRYSATTELSEINSQYPRYIERISPEGHARALEYLRFAWEAEKHHRRLIDEMPNGAARFFDRLLAPFEAGESRYYVNQNCGTTVTKLPKQECPVCRMPVETYIEVPRP</sequence>
<dbReference type="InterPro" id="IPR009078">
    <property type="entry name" value="Ferritin-like_SF"/>
</dbReference>
<feature type="domain" description="Ferritin-like diiron" evidence="1">
    <location>
        <begin position="43"/>
        <end position="187"/>
    </location>
</feature>
<dbReference type="InterPro" id="IPR009040">
    <property type="entry name" value="Ferritin-like_diiron"/>
</dbReference>
<evidence type="ECO:0000313" key="2">
    <source>
        <dbReference type="EMBL" id="ATX80613.1"/>
    </source>
</evidence>
<keyword evidence="3" id="KW-1185">Reference proteome</keyword>
<dbReference type="Proteomes" id="UP000231701">
    <property type="component" value="Chromosome"/>
</dbReference>
<evidence type="ECO:0000259" key="1">
    <source>
        <dbReference type="PROSITE" id="PS50905"/>
    </source>
</evidence>
<accession>A0A2K8L075</accession>
<protein>
    <submittedName>
        <fullName evidence="2">Rubrerythrin</fullName>
    </submittedName>
</protein>
<dbReference type="InterPro" id="IPR052753">
    <property type="entry name" value="Rbr2/Nigerythrin"/>
</dbReference>
<dbReference type="InterPro" id="IPR012347">
    <property type="entry name" value="Ferritin-like"/>
</dbReference>
<reference evidence="2 3" key="1">
    <citation type="submission" date="2016-12" db="EMBL/GenBank/DDBJ databases">
        <title>Isolation and genomic insights into novel planktonic Zetaproteobacteria from stratified waters of the Chesapeake Bay.</title>
        <authorList>
            <person name="McAllister S.M."/>
            <person name="Kato S."/>
            <person name="Chan C.S."/>
            <person name="Chiu B.K."/>
            <person name="Field E.K."/>
        </authorList>
    </citation>
    <scope>NUCLEOTIDE SEQUENCE [LARGE SCALE GENOMIC DNA]</scope>
    <source>
        <strain evidence="2 3">CP-5</strain>
    </source>
</reference>
<dbReference type="Pfam" id="PF02915">
    <property type="entry name" value="Rubrerythrin"/>
    <property type="match status" value="1"/>
</dbReference>
<dbReference type="PANTHER" id="PTHR33746:SF4">
    <property type="entry name" value="RUBRERYTHRIN"/>
    <property type="match status" value="1"/>
</dbReference>
<dbReference type="Gene3D" id="1.20.1260.10">
    <property type="match status" value="1"/>
</dbReference>
<dbReference type="GO" id="GO:0046872">
    <property type="term" value="F:metal ion binding"/>
    <property type="evidence" value="ECO:0007669"/>
    <property type="project" value="InterPro"/>
</dbReference>
<dbReference type="EMBL" id="CP018799">
    <property type="protein sequence ID" value="ATX80613.1"/>
    <property type="molecule type" value="Genomic_DNA"/>
</dbReference>
<proteinExistence type="predicted"/>
<dbReference type="AlphaFoldDB" id="A0A2K8L075"/>
<gene>
    <name evidence="2" type="ORF">Ga0123461_2208</name>
</gene>
<organism evidence="2 3">
    <name type="scientific">Mariprofundus aestuarium</name>
    <dbReference type="NCBI Taxonomy" id="1921086"/>
    <lineage>
        <taxon>Bacteria</taxon>
        <taxon>Pseudomonadati</taxon>
        <taxon>Pseudomonadota</taxon>
        <taxon>Candidatius Mariprofundia</taxon>
        <taxon>Mariprofundales</taxon>
        <taxon>Mariprofundaceae</taxon>
        <taxon>Mariprofundus</taxon>
    </lineage>
</organism>
<dbReference type="InterPro" id="IPR003251">
    <property type="entry name" value="Rr_diiron-bd_dom"/>
</dbReference>
<dbReference type="SUPFAM" id="SSF47240">
    <property type="entry name" value="Ferritin-like"/>
    <property type="match status" value="1"/>
</dbReference>
<dbReference type="GO" id="GO:0016491">
    <property type="term" value="F:oxidoreductase activity"/>
    <property type="evidence" value="ECO:0007669"/>
    <property type="project" value="InterPro"/>
</dbReference>
<dbReference type="KEGG" id="maes:Ga0123461_2208"/>
<dbReference type="PANTHER" id="PTHR33746">
    <property type="entry name" value="RUBRERYTHRIN"/>
    <property type="match status" value="1"/>
</dbReference>